<dbReference type="Gene3D" id="2.60.40.1230">
    <property type="match status" value="1"/>
</dbReference>
<evidence type="ECO:0000313" key="16">
    <source>
        <dbReference type="Proteomes" id="UP001186944"/>
    </source>
</evidence>
<dbReference type="SUPFAM" id="SSF89009">
    <property type="entry name" value="GAT-like domain"/>
    <property type="match status" value="1"/>
</dbReference>
<protein>
    <recommendedName>
        <fullName evidence="17">ADP-ribosylation factor-binding protein GGA1</fullName>
    </recommendedName>
</protein>
<dbReference type="InterPro" id="IPR027422">
    <property type="entry name" value="GGA1-3"/>
</dbReference>
<dbReference type="GO" id="GO:0035091">
    <property type="term" value="F:phosphatidylinositol binding"/>
    <property type="evidence" value="ECO:0007669"/>
    <property type="project" value="InterPro"/>
</dbReference>
<dbReference type="EMBL" id="VSWD01000010">
    <property type="protein sequence ID" value="KAK3090106.1"/>
    <property type="molecule type" value="Genomic_DNA"/>
</dbReference>
<dbReference type="GO" id="GO:0006886">
    <property type="term" value="P:intracellular protein transport"/>
    <property type="evidence" value="ECO:0007669"/>
    <property type="project" value="InterPro"/>
</dbReference>
<dbReference type="InterPro" id="IPR041198">
    <property type="entry name" value="GGA_N-GAT"/>
</dbReference>
<dbReference type="Proteomes" id="UP001186944">
    <property type="component" value="Unassembled WGS sequence"/>
</dbReference>
<evidence type="ECO:0000256" key="3">
    <source>
        <dbReference type="ARBA" id="ARBA00008099"/>
    </source>
</evidence>
<evidence type="ECO:0000256" key="6">
    <source>
        <dbReference type="ARBA" id="ARBA00022843"/>
    </source>
</evidence>
<evidence type="ECO:0000313" key="15">
    <source>
        <dbReference type="EMBL" id="KAK3090106.1"/>
    </source>
</evidence>
<dbReference type="PANTHER" id="PTHR45905:SF1">
    <property type="entry name" value="GOLGI-LOCALIZED, GAMMA-ADAPTIN EAR CONTAINING, ARF BINDING PROTEIN"/>
    <property type="match status" value="1"/>
</dbReference>
<dbReference type="Pfam" id="PF00790">
    <property type="entry name" value="VHS"/>
    <property type="match status" value="1"/>
</dbReference>
<dbReference type="InterPro" id="IPR008942">
    <property type="entry name" value="ENTH_VHS"/>
</dbReference>
<dbReference type="InterPro" id="IPR038425">
    <property type="entry name" value="GAT_sf"/>
</dbReference>
<evidence type="ECO:0000256" key="10">
    <source>
        <dbReference type="SAM" id="Coils"/>
    </source>
</evidence>
<keyword evidence="8" id="KW-0333">Golgi apparatus</keyword>
<evidence type="ECO:0000256" key="9">
    <source>
        <dbReference type="ARBA" id="ARBA00023136"/>
    </source>
</evidence>
<dbReference type="Pfam" id="PF03127">
    <property type="entry name" value="GAT"/>
    <property type="match status" value="1"/>
</dbReference>
<dbReference type="InterPro" id="IPR004152">
    <property type="entry name" value="GAT_dom"/>
</dbReference>
<keyword evidence="4" id="KW-0813">Transport</keyword>
<name>A0AA88Y5X7_PINIB</name>
<keyword evidence="10" id="KW-0175">Coiled coil</keyword>
<dbReference type="SMART" id="SM00809">
    <property type="entry name" value="Alpha_adaptinC2"/>
    <property type="match status" value="1"/>
</dbReference>
<keyword evidence="6" id="KW-0832">Ubl conjugation</keyword>
<evidence type="ECO:0000256" key="7">
    <source>
        <dbReference type="ARBA" id="ARBA00022927"/>
    </source>
</evidence>
<dbReference type="GO" id="GO:0034394">
    <property type="term" value="P:protein localization to cell surface"/>
    <property type="evidence" value="ECO:0007669"/>
    <property type="project" value="TreeGrafter"/>
</dbReference>
<dbReference type="GO" id="GO:0031901">
    <property type="term" value="C:early endosome membrane"/>
    <property type="evidence" value="ECO:0007669"/>
    <property type="project" value="UniProtKB-SubCell"/>
</dbReference>
<dbReference type="PROSITE" id="PS50180">
    <property type="entry name" value="GAE"/>
    <property type="match status" value="1"/>
</dbReference>
<dbReference type="Pfam" id="PF02883">
    <property type="entry name" value="Alpha_adaptinC2"/>
    <property type="match status" value="1"/>
</dbReference>
<dbReference type="PROSITE" id="PS50909">
    <property type="entry name" value="GAT"/>
    <property type="match status" value="1"/>
</dbReference>
<dbReference type="InterPro" id="IPR008153">
    <property type="entry name" value="GAE_dom"/>
</dbReference>
<evidence type="ECO:0000259" key="14">
    <source>
        <dbReference type="PROSITE" id="PS50909"/>
    </source>
</evidence>
<proteinExistence type="inferred from homology"/>
<keyword evidence="5" id="KW-0967">Endosome</keyword>
<dbReference type="CDD" id="cd14234">
    <property type="entry name" value="GAT_GGA_meta"/>
    <property type="match status" value="1"/>
</dbReference>
<evidence type="ECO:0000256" key="5">
    <source>
        <dbReference type="ARBA" id="ARBA00022753"/>
    </source>
</evidence>
<dbReference type="PANTHER" id="PTHR45905">
    <property type="entry name" value="GOLGI-LOCALIZED, GAMMA-ADAPTIN EAR CONTAINING, ARF BINDING PROTEIN"/>
    <property type="match status" value="1"/>
</dbReference>
<keyword evidence="7" id="KW-0653">Protein transport</keyword>
<keyword evidence="9" id="KW-0472">Membrane</keyword>
<dbReference type="SMART" id="SM00288">
    <property type="entry name" value="VHS"/>
    <property type="match status" value="1"/>
</dbReference>
<dbReference type="AlphaFoldDB" id="A0AA88Y5X7"/>
<dbReference type="InterPro" id="IPR008152">
    <property type="entry name" value="Clathrin_a/b/g-adaptin_app_Ig"/>
</dbReference>
<evidence type="ECO:0000256" key="4">
    <source>
        <dbReference type="ARBA" id="ARBA00022448"/>
    </source>
</evidence>
<dbReference type="GO" id="GO:0005802">
    <property type="term" value="C:trans-Golgi network"/>
    <property type="evidence" value="ECO:0007669"/>
    <property type="project" value="InterPro"/>
</dbReference>
<evidence type="ECO:0000256" key="2">
    <source>
        <dbReference type="ARBA" id="ARBA00004220"/>
    </source>
</evidence>
<feature type="domain" description="GAT" evidence="14">
    <location>
        <begin position="180"/>
        <end position="307"/>
    </location>
</feature>
<evidence type="ECO:0000256" key="8">
    <source>
        <dbReference type="ARBA" id="ARBA00023034"/>
    </source>
</evidence>
<dbReference type="Pfam" id="PF18308">
    <property type="entry name" value="GGA_N-GAT"/>
    <property type="match status" value="1"/>
</dbReference>
<feature type="coiled-coil region" evidence="10">
    <location>
        <begin position="210"/>
        <end position="237"/>
    </location>
</feature>
<organism evidence="15 16">
    <name type="scientific">Pinctada imbricata</name>
    <name type="common">Atlantic pearl-oyster</name>
    <name type="synonym">Pinctada martensii</name>
    <dbReference type="NCBI Taxonomy" id="66713"/>
    <lineage>
        <taxon>Eukaryota</taxon>
        <taxon>Metazoa</taxon>
        <taxon>Spiralia</taxon>
        <taxon>Lophotrochozoa</taxon>
        <taxon>Mollusca</taxon>
        <taxon>Bivalvia</taxon>
        <taxon>Autobranchia</taxon>
        <taxon>Pteriomorphia</taxon>
        <taxon>Pterioida</taxon>
        <taxon>Pterioidea</taxon>
        <taxon>Pteriidae</taxon>
        <taxon>Pinctada</taxon>
    </lineage>
</organism>
<dbReference type="Gene3D" id="1.25.40.90">
    <property type="match status" value="1"/>
</dbReference>
<reference evidence="15" key="1">
    <citation type="submission" date="2019-08" db="EMBL/GenBank/DDBJ databases">
        <title>The improved chromosome-level genome for the pearl oyster Pinctada fucata martensii using PacBio sequencing and Hi-C.</title>
        <authorList>
            <person name="Zheng Z."/>
        </authorList>
    </citation>
    <scope>NUCLEOTIDE SEQUENCE</scope>
    <source>
        <strain evidence="15">ZZ-2019</strain>
        <tissue evidence="15">Adductor muscle</tissue>
    </source>
</reference>
<dbReference type="InterPro" id="IPR013041">
    <property type="entry name" value="Clathrin_app_Ig-like_sf"/>
</dbReference>
<feature type="domain" description="VHS" evidence="12">
    <location>
        <begin position="26"/>
        <end position="156"/>
    </location>
</feature>
<feature type="region of interest" description="Disordered" evidence="11">
    <location>
        <begin position="554"/>
        <end position="596"/>
    </location>
</feature>
<dbReference type="SUPFAM" id="SSF49348">
    <property type="entry name" value="Clathrin adaptor appendage domain"/>
    <property type="match status" value="1"/>
</dbReference>
<comment type="subcellular location">
    <subcellularLocation>
        <location evidence="2">Early endosome membrane</location>
        <topology evidence="2">Peripheral membrane protein</topology>
    </subcellularLocation>
    <subcellularLocation>
        <location evidence="1">Golgi apparatus</location>
        <location evidence="1">trans-Golgi network membrane</location>
        <topology evidence="1">Peripheral membrane protein</topology>
    </subcellularLocation>
</comment>
<dbReference type="Gene3D" id="1.20.58.160">
    <property type="match status" value="1"/>
</dbReference>
<keyword evidence="16" id="KW-1185">Reference proteome</keyword>
<gene>
    <name evidence="15" type="ORF">FSP39_009248</name>
</gene>
<evidence type="ECO:0000259" key="12">
    <source>
        <dbReference type="PROSITE" id="PS50179"/>
    </source>
</evidence>
<dbReference type="CDD" id="cd03567">
    <property type="entry name" value="VHS_GGA_metazoan"/>
    <property type="match status" value="1"/>
</dbReference>
<dbReference type="GO" id="GO:0006893">
    <property type="term" value="P:Golgi to plasma membrane transport"/>
    <property type="evidence" value="ECO:0007669"/>
    <property type="project" value="TreeGrafter"/>
</dbReference>
<evidence type="ECO:0000256" key="1">
    <source>
        <dbReference type="ARBA" id="ARBA00004150"/>
    </source>
</evidence>
<dbReference type="GO" id="GO:0043130">
    <property type="term" value="F:ubiquitin binding"/>
    <property type="evidence" value="ECO:0007669"/>
    <property type="project" value="InterPro"/>
</dbReference>
<dbReference type="InterPro" id="IPR002014">
    <property type="entry name" value="VHS_dom"/>
</dbReference>
<dbReference type="GO" id="GO:0031267">
    <property type="term" value="F:small GTPase binding"/>
    <property type="evidence" value="ECO:0007669"/>
    <property type="project" value="InterPro"/>
</dbReference>
<evidence type="ECO:0000256" key="11">
    <source>
        <dbReference type="SAM" id="MobiDB-lite"/>
    </source>
</evidence>
<dbReference type="Gene3D" id="1.20.5.170">
    <property type="match status" value="1"/>
</dbReference>
<evidence type="ECO:0008006" key="17">
    <source>
        <dbReference type="Google" id="ProtNLM"/>
    </source>
</evidence>
<feature type="domain" description="GAE" evidence="13">
    <location>
        <begin position="613"/>
        <end position="732"/>
    </location>
</feature>
<accession>A0AA88Y5X7</accession>
<comment type="similarity">
    <text evidence="3">Belongs to the GGA protein family.</text>
</comment>
<dbReference type="PROSITE" id="PS50179">
    <property type="entry name" value="VHS"/>
    <property type="match status" value="1"/>
</dbReference>
<dbReference type="SUPFAM" id="SSF48464">
    <property type="entry name" value="ENTH/VHS domain"/>
    <property type="match status" value="1"/>
</dbReference>
<sequence>MKFIHSDQTVERKPPFDFQVHPIYNATNPAMRDVDWEYITNFCDQVNKELEGPQIAVRLIAHKVQSPQEREALYALTTLESCVKNCGRRFHQEIGKFKFLNELIKVVSPKYLGARTTDKVKKRCIELMYSWSKGLPHETKVAEAYKMLKTQGIVKEDPVHVDQTIDHVPPPKPRTASFEDEEKSKLLAKLLKSKNPHDLQAANRLIKNMVKQDADKMEKVSRRINELETINNNVKLLSEMLQHYDSSSSSGEKDMMKELYDSLEKLRPNLFRLASDADEKDNDAITDILKSNDEVMRVMALYKKQVEGITEENGVSSPSDGLSHNHAKNSFNANSSALLDLSADQAQVSNIQSSSLSTEILDEELLALGLKDETKNDGSKSNAESLLGDLDDIFSSTNQSQAMSQPPQNVPTPMFPMGGGQPTFQAMNQPIRGPVPNYSLPQSLSQGFTPVMTQVPQGTMPAMGSMQGFTGLTSQTEPKQPPTEQQQKALDDLDLLGQNLMQQSLPKDSKIKTQDTGQQQKKTLNQMVNTPSLSQNVLSSVQPSPFDAALAVSPPTNSLSSNQLVTTTTLSPQSTAGGTVQPLSIPSPTQNKSTQEVQPLTDVFVPLEKIQPGSATPVNAYDKNGLKIVIHFAKDKPREDVTAMVVSTISTNTNPVKHFMFQAAVPKIMKVKLQPPSATDLPAYNPILPPAAITQVMLVANPQKEKIRLKFKITYSMNDENCSDIGEIESAPL</sequence>
<evidence type="ECO:0000259" key="13">
    <source>
        <dbReference type="PROSITE" id="PS50180"/>
    </source>
</evidence>
<comment type="caution">
    <text evidence="15">The sequence shown here is derived from an EMBL/GenBank/DDBJ whole genome shotgun (WGS) entry which is preliminary data.</text>
</comment>